<evidence type="ECO:0000313" key="2">
    <source>
        <dbReference type="EMBL" id="XAE41926.1"/>
    </source>
</evidence>
<reference evidence="2 4" key="2">
    <citation type="submission" date="2024-04" db="EMBL/GenBank/DDBJ databases">
        <title>Complete genome sequence of Nguyenibacter vanlangesis HBCM-1154, a strain capable of nitrogen fixation, IAA production, and phosphorus solubilization isolated from sugarcane soil.</title>
        <authorList>
            <person name="MY HANH P."/>
        </authorList>
    </citation>
    <scope>NUCLEOTIDE SEQUENCE [LARGE SCALE GENOMIC DNA]</scope>
    <source>
        <strain evidence="2 4">HBCM 1154</strain>
    </source>
</reference>
<proteinExistence type="predicted"/>
<dbReference type="RefSeq" id="WP_176640914.1">
    <property type="nucleotide sequence ID" value="NZ_CP152276.1"/>
</dbReference>
<organism evidence="1 3">
    <name type="scientific">Nguyenibacter vanlangensis</name>
    <dbReference type="NCBI Taxonomy" id="1216886"/>
    <lineage>
        <taxon>Bacteria</taxon>
        <taxon>Pseudomonadati</taxon>
        <taxon>Pseudomonadota</taxon>
        <taxon>Alphaproteobacteria</taxon>
        <taxon>Acetobacterales</taxon>
        <taxon>Acetobacteraceae</taxon>
        <taxon>Nguyenibacter</taxon>
    </lineage>
</organism>
<evidence type="ECO:0000313" key="4">
    <source>
        <dbReference type="Proteomes" id="UP001449795"/>
    </source>
</evidence>
<dbReference type="InterPro" id="IPR018684">
    <property type="entry name" value="DUF2171"/>
</dbReference>
<gene>
    <name evidence="2" type="ORF">AAC691_16835</name>
    <name evidence="1" type="ORF">HUK84_14465</name>
</gene>
<evidence type="ECO:0000313" key="3">
    <source>
        <dbReference type="Proteomes" id="UP000534870"/>
    </source>
</evidence>
<dbReference type="Pfam" id="PF09939">
    <property type="entry name" value="DUF2171"/>
    <property type="match status" value="1"/>
</dbReference>
<accession>A0A7Y7M5V2</accession>
<keyword evidence="4" id="KW-1185">Reference proteome</keyword>
<dbReference type="EMBL" id="CP152276">
    <property type="protein sequence ID" value="XAE41926.1"/>
    <property type="molecule type" value="Genomic_DNA"/>
</dbReference>
<dbReference type="AlphaFoldDB" id="A0A7Y7M5V2"/>
<sequence>MTQWFQLHSGMKIVGADNAPVGEVQEAEGGARLRLTGTDGAAHYLPLSMADAVQGEVIRLNCAASEAIAHFDTELPAGEDTT</sequence>
<dbReference type="Proteomes" id="UP001449795">
    <property type="component" value="Chromosome"/>
</dbReference>
<name>A0A7Y7M5V2_9PROT</name>
<dbReference type="Proteomes" id="UP000534870">
    <property type="component" value="Unassembled WGS sequence"/>
</dbReference>
<evidence type="ECO:0000313" key="1">
    <source>
        <dbReference type="EMBL" id="NVN12310.1"/>
    </source>
</evidence>
<protein>
    <submittedName>
        <fullName evidence="1">DUF2171 domain-containing protein</fullName>
    </submittedName>
</protein>
<dbReference type="EMBL" id="JABXXP010000400">
    <property type="protein sequence ID" value="NVN12310.1"/>
    <property type="molecule type" value="Genomic_DNA"/>
</dbReference>
<reference evidence="1 3" key="1">
    <citation type="submission" date="2020-06" db="EMBL/GenBank/DDBJ databases">
        <title>Description of novel acetic acid bacteria.</title>
        <authorList>
            <person name="Sombolestani A."/>
        </authorList>
    </citation>
    <scope>NUCLEOTIDE SEQUENCE [LARGE SCALE GENOMIC DNA]</scope>
    <source>
        <strain evidence="1 3">LMG 31431</strain>
    </source>
</reference>